<dbReference type="Proteomes" id="UP000799770">
    <property type="component" value="Unassembled WGS sequence"/>
</dbReference>
<keyword evidence="2" id="KW-0040">ANK repeat</keyword>
<organism evidence="3 4">
    <name type="scientific">Lophiotrema nucula</name>
    <dbReference type="NCBI Taxonomy" id="690887"/>
    <lineage>
        <taxon>Eukaryota</taxon>
        <taxon>Fungi</taxon>
        <taxon>Dikarya</taxon>
        <taxon>Ascomycota</taxon>
        <taxon>Pezizomycotina</taxon>
        <taxon>Dothideomycetes</taxon>
        <taxon>Pleosporomycetidae</taxon>
        <taxon>Pleosporales</taxon>
        <taxon>Lophiotremataceae</taxon>
        <taxon>Lophiotrema</taxon>
    </lineage>
</organism>
<accession>A0A6A5ZG28</accession>
<keyword evidence="4" id="KW-1185">Reference proteome</keyword>
<dbReference type="PANTHER" id="PTHR24198">
    <property type="entry name" value="ANKYRIN REPEAT AND PROTEIN KINASE DOMAIN-CONTAINING PROTEIN"/>
    <property type="match status" value="1"/>
</dbReference>
<dbReference type="OrthoDB" id="366390at2759"/>
<evidence type="ECO:0008006" key="5">
    <source>
        <dbReference type="Google" id="ProtNLM"/>
    </source>
</evidence>
<keyword evidence="1" id="KW-0677">Repeat</keyword>
<evidence type="ECO:0000313" key="4">
    <source>
        <dbReference type="Proteomes" id="UP000799770"/>
    </source>
</evidence>
<gene>
    <name evidence="3" type="ORF">BDV96DRAFT_644386</name>
</gene>
<sequence>MQITDFPTDIFDQIIRVYISVAPDYEVWNARGVCSIFNDFILPKLFSKNSLIQFVKDNPHGAKAIRKNFARRMEIDIQQRKATISPAAGALQDAINDILRITNSDTDESRRDEIRGQYAYDLATYCAQCIPLSDLDRPVWESTIFERLKPSKLRLMAAATVGNIDVMRHYVEGSTNNSHIDLWTRAHGSDIPFQNPLMAAATTGNLDVVQFLVQSVSVAALETPYGNEWLQGALEMSIRQSRVKVVTNILRSICAHFHGQGGCDLRDDHLIHLACHAGCASILRDLIAFCTRHGRTVGQVPQEAFRSACENGHATLVRFLFEKSLAKYHYGCWTKYPMVVAVRAHRRNVVKQLVQKGISVGGDFALDIAVDKHDLPMTKVLVNAGAKISPTMIQDAIETLQRLEQDHSISNRSEHRATPLYVYREGLRRRPNKSYGWPDRLLNLQKIEEGFEGLGLKGTWLEIALEKGLRL</sequence>
<protein>
    <recommendedName>
        <fullName evidence="5">Ankyrin repeat-containing domain protein</fullName>
    </recommendedName>
</protein>
<reference evidence="3" key="1">
    <citation type="journal article" date="2020" name="Stud. Mycol.">
        <title>101 Dothideomycetes genomes: a test case for predicting lifestyles and emergence of pathogens.</title>
        <authorList>
            <person name="Haridas S."/>
            <person name="Albert R."/>
            <person name="Binder M."/>
            <person name="Bloem J."/>
            <person name="Labutti K."/>
            <person name="Salamov A."/>
            <person name="Andreopoulos B."/>
            <person name="Baker S."/>
            <person name="Barry K."/>
            <person name="Bills G."/>
            <person name="Bluhm B."/>
            <person name="Cannon C."/>
            <person name="Castanera R."/>
            <person name="Culley D."/>
            <person name="Daum C."/>
            <person name="Ezra D."/>
            <person name="Gonzalez J."/>
            <person name="Henrissat B."/>
            <person name="Kuo A."/>
            <person name="Liang C."/>
            <person name="Lipzen A."/>
            <person name="Lutzoni F."/>
            <person name="Magnuson J."/>
            <person name="Mondo S."/>
            <person name="Nolan M."/>
            <person name="Ohm R."/>
            <person name="Pangilinan J."/>
            <person name="Park H.-J."/>
            <person name="Ramirez L."/>
            <person name="Alfaro M."/>
            <person name="Sun H."/>
            <person name="Tritt A."/>
            <person name="Yoshinaga Y."/>
            <person name="Zwiers L.-H."/>
            <person name="Turgeon B."/>
            <person name="Goodwin S."/>
            <person name="Spatafora J."/>
            <person name="Crous P."/>
            <person name="Grigoriev I."/>
        </authorList>
    </citation>
    <scope>NUCLEOTIDE SEQUENCE</scope>
    <source>
        <strain evidence="3">CBS 627.86</strain>
    </source>
</reference>
<dbReference type="SUPFAM" id="SSF48403">
    <property type="entry name" value="Ankyrin repeat"/>
    <property type="match status" value="1"/>
</dbReference>
<proteinExistence type="predicted"/>
<dbReference type="PANTHER" id="PTHR24198:SF165">
    <property type="entry name" value="ANKYRIN REPEAT-CONTAINING PROTEIN-RELATED"/>
    <property type="match status" value="1"/>
</dbReference>
<evidence type="ECO:0000313" key="3">
    <source>
        <dbReference type="EMBL" id="KAF2118054.1"/>
    </source>
</evidence>
<dbReference type="AlphaFoldDB" id="A0A6A5ZG28"/>
<evidence type="ECO:0000256" key="1">
    <source>
        <dbReference type="ARBA" id="ARBA00022737"/>
    </source>
</evidence>
<dbReference type="Pfam" id="PF00023">
    <property type="entry name" value="Ank"/>
    <property type="match status" value="1"/>
</dbReference>
<evidence type="ECO:0000256" key="2">
    <source>
        <dbReference type="ARBA" id="ARBA00023043"/>
    </source>
</evidence>
<name>A0A6A5ZG28_9PLEO</name>
<dbReference type="EMBL" id="ML977318">
    <property type="protein sequence ID" value="KAF2118054.1"/>
    <property type="molecule type" value="Genomic_DNA"/>
</dbReference>
<dbReference type="Gene3D" id="1.25.40.20">
    <property type="entry name" value="Ankyrin repeat-containing domain"/>
    <property type="match status" value="2"/>
</dbReference>
<dbReference type="InterPro" id="IPR036770">
    <property type="entry name" value="Ankyrin_rpt-contain_sf"/>
</dbReference>
<dbReference type="InterPro" id="IPR002110">
    <property type="entry name" value="Ankyrin_rpt"/>
</dbReference>